<dbReference type="GO" id="GO:0051082">
    <property type="term" value="F:unfolded protein binding"/>
    <property type="evidence" value="ECO:0007669"/>
    <property type="project" value="UniProtKB-UniRule"/>
</dbReference>
<keyword evidence="6" id="KW-0963">Cytoplasm</keyword>
<dbReference type="InterPro" id="IPR018370">
    <property type="entry name" value="Chaperonin_Cpn60_CS"/>
</dbReference>
<dbReference type="FunFam" id="1.10.560.10:FF:000001">
    <property type="entry name" value="60 kDa chaperonin"/>
    <property type="match status" value="1"/>
</dbReference>
<gene>
    <name evidence="6 10" type="primary">groL</name>
    <name evidence="6" type="synonym">groEL</name>
    <name evidence="10" type="ORF">GOQ27_06365</name>
</gene>
<feature type="binding site" evidence="6">
    <location>
        <begin position="478"/>
        <end position="480"/>
    </location>
    <ligand>
        <name>ATP</name>
        <dbReference type="ChEBI" id="CHEBI:30616"/>
    </ligand>
</feature>
<dbReference type="FunFam" id="3.50.7.10:FF:000001">
    <property type="entry name" value="60 kDa chaperonin"/>
    <property type="match status" value="1"/>
</dbReference>
<evidence type="ECO:0000313" key="11">
    <source>
        <dbReference type="Proteomes" id="UP000724672"/>
    </source>
</evidence>
<evidence type="ECO:0000256" key="5">
    <source>
        <dbReference type="ARBA" id="ARBA00023235"/>
    </source>
</evidence>
<dbReference type="NCBIfam" id="NF009489">
    <property type="entry name" value="PRK12851.1"/>
    <property type="match status" value="1"/>
</dbReference>
<comment type="subunit">
    <text evidence="6 8">Forms a cylinder of 14 subunits composed of two heptameric rings stacked back-to-back. Interacts with the co-chaperonin GroES.</text>
</comment>
<dbReference type="Gene3D" id="1.10.560.10">
    <property type="entry name" value="GroEL-like equatorial domain"/>
    <property type="match status" value="1"/>
</dbReference>
<dbReference type="SUPFAM" id="SSF54849">
    <property type="entry name" value="GroEL-intermediate domain like"/>
    <property type="match status" value="1"/>
</dbReference>
<feature type="compositionally biased region" description="Gly residues" evidence="9">
    <location>
        <begin position="531"/>
        <end position="545"/>
    </location>
</feature>
<evidence type="ECO:0000256" key="8">
    <source>
        <dbReference type="RuleBase" id="RU000419"/>
    </source>
</evidence>
<dbReference type="PRINTS" id="PR00298">
    <property type="entry name" value="CHAPERONIN60"/>
</dbReference>
<dbReference type="GO" id="GO:0005524">
    <property type="term" value="F:ATP binding"/>
    <property type="evidence" value="ECO:0007669"/>
    <property type="project" value="UniProtKB-UniRule"/>
</dbReference>
<dbReference type="InterPro" id="IPR027409">
    <property type="entry name" value="GroEL-like_apical_dom_sf"/>
</dbReference>
<dbReference type="GO" id="GO:0005737">
    <property type="term" value="C:cytoplasm"/>
    <property type="evidence" value="ECO:0007669"/>
    <property type="project" value="UniProtKB-SubCell"/>
</dbReference>
<dbReference type="EMBL" id="WSFT01000028">
    <property type="protein sequence ID" value="MBS4538077.1"/>
    <property type="molecule type" value="Genomic_DNA"/>
</dbReference>
<dbReference type="GO" id="GO:0016853">
    <property type="term" value="F:isomerase activity"/>
    <property type="evidence" value="ECO:0007669"/>
    <property type="project" value="UniProtKB-KW"/>
</dbReference>
<comment type="similarity">
    <text evidence="1 6 7">Belongs to the chaperonin (HSP60) family.</text>
</comment>
<dbReference type="Gene3D" id="3.50.7.10">
    <property type="entry name" value="GroEL"/>
    <property type="match status" value="1"/>
</dbReference>
<keyword evidence="5 6" id="KW-0413">Isomerase</keyword>
<dbReference type="InterPro" id="IPR002423">
    <property type="entry name" value="Cpn60/GroEL/TCP-1"/>
</dbReference>
<sequence>MAKQIKFGEDARRSMERGINKLADTVKVTLGPKGRNVVLDKKFGSPLITNDGVTIAREIELKDAYENMGAQLVKEVATKTNDVAGDGTTTATLLAQAMIREGLKNVAAGANPMILKKGIHKAVEKAVEEIKSISKTIEGREAIAQVASISAGDETIGNLIAEAMEKVGKDGVITVEESRSMGTTLDVVEGMQFDRGYLSPYMVTDTEKMEAVLEDPYILITDKKITNIQEILPVLEQIVQQGKQLLIIAEDIEGEALATLVVNKLRGTFNCVAIKAPGFGDRRKEMLRDIATLTGGEVIAEELGYDLKEATLDMLGSASTVRIDKENTTIVNGNGEESAIKARVNEIKAQIEQSTSEFDTEKLQERLAKLSGGVAVIQVGAATETELKEKKLRIEDALAATRAAVEEGIVPGGGTALINAIPAVQKLISETKGDERTGVNIVLRSLEEPVRQISENAGLEGSVIVEKIKTSETGIGFDALNEEYVNMIDSGIVDPTKVTRSALQNAASVSAMVLTTESVVADEEEEDDSPMGGGMPGGMGGMPMM</sequence>
<dbReference type="GO" id="GO:0042026">
    <property type="term" value="P:protein refolding"/>
    <property type="evidence" value="ECO:0007669"/>
    <property type="project" value="UniProtKB-UniRule"/>
</dbReference>
<dbReference type="NCBIfam" id="NF000592">
    <property type="entry name" value="PRK00013.1"/>
    <property type="match status" value="1"/>
</dbReference>
<dbReference type="HAMAP" id="MF_00600">
    <property type="entry name" value="CH60"/>
    <property type="match status" value="1"/>
</dbReference>
<comment type="caution">
    <text evidence="6">Lacks conserved residue(s) required for the propagation of feature annotation.</text>
</comment>
<dbReference type="EC" id="5.6.1.7" evidence="6"/>
<keyword evidence="4 6" id="KW-0143">Chaperone</keyword>
<dbReference type="NCBIfam" id="NF009488">
    <property type="entry name" value="PRK12850.1"/>
    <property type="match status" value="1"/>
</dbReference>
<feature type="binding site" evidence="6">
    <location>
        <position position="413"/>
    </location>
    <ligand>
        <name>ATP</name>
        <dbReference type="ChEBI" id="CHEBI:30616"/>
    </ligand>
</feature>
<feature type="binding site" evidence="6">
    <location>
        <begin position="86"/>
        <end position="90"/>
    </location>
    <ligand>
        <name>ATP</name>
        <dbReference type="ChEBI" id="CHEBI:30616"/>
    </ligand>
</feature>
<protein>
    <recommendedName>
        <fullName evidence="6">Chaperonin GroEL</fullName>
        <ecNumber evidence="6">5.6.1.7</ecNumber>
    </recommendedName>
    <alternativeName>
        <fullName evidence="6">60 kDa chaperonin</fullName>
    </alternativeName>
    <alternativeName>
        <fullName evidence="6">Chaperonin-60</fullName>
        <shortName evidence="6">Cpn60</shortName>
    </alternativeName>
</protein>
<dbReference type="Pfam" id="PF00118">
    <property type="entry name" value="Cpn60_TCP1"/>
    <property type="match status" value="1"/>
</dbReference>
<comment type="function">
    <text evidence="6 8">Together with its co-chaperonin GroES, plays an essential role in assisting protein folding. The GroEL-GroES system forms a nano-cage that allows encapsulation of the non-native substrate proteins and provides a physical environment optimized to promote and accelerate protein folding.</text>
</comment>
<reference evidence="10" key="1">
    <citation type="submission" date="2019-12" db="EMBL/GenBank/DDBJ databases">
        <title>Clostridiaceae gen. nov. sp. nov., isolated from sediment in Xinjiang, China.</title>
        <authorList>
            <person name="Zhang R."/>
        </authorList>
    </citation>
    <scope>NUCLEOTIDE SEQUENCE</scope>
    <source>
        <strain evidence="10">D2Q-11</strain>
    </source>
</reference>
<evidence type="ECO:0000256" key="2">
    <source>
        <dbReference type="ARBA" id="ARBA00022741"/>
    </source>
</evidence>
<evidence type="ECO:0000256" key="9">
    <source>
        <dbReference type="SAM" id="MobiDB-lite"/>
    </source>
</evidence>
<dbReference type="NCBIfam" id="NF009487">
    <property type="entry name" value="PRK12849.1"/>
    <property type="match status" value="1"/>
</dbReference>
<dbReference type="RefSeq" id="WP_203366002.1">
    <property type="nucleotide sequence ID" value="NZ_WSFT01000028.1"/>
</dbReference>
<dbReference type="InterPro" id="IPR027413">
    <property type="entry name" value="GROEL-like_equatorial_sf"/>
</dbReference>
<keyword evidence="2 6" id="KW-0547">Nucleotide-binding</keyword>
<evidence type="ECO:0000256" key="1">
    <source>
        <dbReference type="ARBA" id="ARBA00006607"/>
    </source>
</evidence>
<dbReference type="AlphaFoldDB" id="A0A942UYS1"/>
<feature type="compositionally biased region" description="Acidic residues" evidence="9">
    <location>
        <begin position="520"/>
        <end position="529"/>
    </location>
</feature>
<dbReference type="CDD" id="cd03344">
    <property type="entry name" value="GroEL"/>
    <property type="match status" value="1"/>
</dbReference>
<keyword evidence="3 6" id="KW-0067">ATP-binding</keyword>
<comment type="caution">
    <text evidence="10">The sequence shown here is derived from an EMBL/GenBank/DDBJ whole genome shotgun (WGS) entry which is preliminary data.</text>
</comment>
<accession>A0A942UYS1</accession>
<evidence type="ECO:0000256" key="3">
    <source>
        <dbReference type="ARBA" id="ARBA00022840"/>
    </source>
</evidence>
<dbReference type="Gene3D" id="3.30.260.10">
    <property type="entry name" value="TCP-1-like chaperonin intermediate domain"/>
    <property type="match status" value="1"/>
</dbReference>
<dbReference type="SUPFAM" id="SSF52029">
    <property type="entry name" value="GroEL apical domain-like"/>
    <property type="match status" value="1"/>
</dbReference>
<evidence type="ECO:0000256" key="7">
    <source>
        <dbReference type="RuleBase" id="RU000418"/>
    </source>
</evidence>
<feature type="binding site" evidence="6">
    <location>
        <begin position="29"/>
        <end position="32"/>
    </location>
    <ligand>
        <name>ATP</name>
        <dbReference type="ChEBI" id="CHEBI:30616"/>
    </ligand>
</feature>
<dbReference type="PROSITE" id="PS00296">
    <property type="entry name" value="CHAPERONINS_CPN60"/>
    <property type="match status" value="1"/>
</dbReference>
<organism evidence="10 11">
    <name type="scientific">Anaeromonas frigoriresistens</name>
    <dbReference type="NCBI Taxonomy" id="2683708"/>
    <lineage>
        <taxon>Bacteria</taxon>
        <taxon>Bacillati</taxon>
        <taxon>Bacillota</taxon>
        <taxon>Tissierellia</taxon>
        <taxon>Tissierellales</taxon>
        <taxon>Thermohalobacteraceae</taxon>
        <taxon>Anaeromonas</taxon>
    </lineage>
</organism>
<feature type="binding site" evidence="6">
    <location>
        <position position="494"/>
    </location>
    <ligand>
        <name>ATP</name>
        <dbReference type="ChEBI" id="CHEBI:30616"/>
    </ligand>
</feature>
<dbReference type="InterPro" id="IPR001844">
    <property type="entry name" value="Cpn60/GroEL"/>
</dbReference>
<dbReference type="SUPFAM" id="SSF48592">
    <property type="entry name" value="GroEL equatorial domain-like"/>
    <property type="match status" value="1"/>
</dbReference>
<feature type="region of interest" description="Disordered" evidence="9">
    <location>
        <begin position="520"/>
        <end position="545"/>
    </location>
</feature>
<evidence type="ECO:0000313" key="10">
    <source>
        <dbReference type="EMBL" id="MBS4538077.1"/>
    </source>
</evidence>
<proteinExistence type="inferred from homology"/>
<evidence type="ECO:0000256" key="4">
    <source>
        <dbReference type="ARBA" id="ARBA00023186"/>
    </source>
</evidence>
<name>A0A942UYS1_9FIRM</name>
<dbReference type="PANTHER" id="PTHR45633">
    <property type="entry name" value="60 KDA HEAT SHOCK PROTEIN, MITOCHONDRIAL"/>
    <property type="match status" value="1"/>
</dbReference>
<dbReference type="Proteomes" id="UP000724672">
    <property type="component" value="Unassembled WGS sequence"/>
</dbReference>
<evidence type="ECO:0000256" key="6">
    <source>
        <dbReference type="HAMAP-Rule" id="MF_00600"/>
    </source>
</evidence>
<dbReference type="GO" id="GO:0140662">
    <property type="term" value="F:ATP-dependent protein folding chaperone"/>
    <property type="evidence" value="ECO:0007669"/>
    <property type="project" value="InterPro"/>
</dbReference>
<comment type="subcellular location">
    <subcellularLocation>
        <location evidence="6">Cytoplasm</location>
    </subcellularLocation>
</comment>
<keyword evidence="11" id="KW-1185">Reference proteome</keyword>
<dbReference type="NCBIfam" id="TIGR02348">
    <property type="entry name" value="GroEL"/>
    <property type="match status" value="1"/>
</dbReference>
<dbReference type="InterPro" id="IPR027410">
    <property type="entry name" value="TCP-1-like_intermed_sf"/>
</dbReference>